<protein>
    <submittedName>
        <fullName evidence="6">TetR family transcriptional regulator</fullName>
    </submittedName>
</protein>
<evidence type="ECO:0000256" key="2">
    <source>
        <dbReference type="ARBA" id="ARBA00023125"/>
    </source>
</evidence>
<dbReference type="GO" id="GO:0003700">
    <property type="term" value="F:DNA-binding transcription factor activity"/>
    <property type="evidence" value="ECO:0007669"/>
    <property type="project" value="TreeGrafter"/>
</dbReference>
<dbReference type="PANTHER" id="PTHR30055:SF234">
    <property type="entry name" value="HTH-TYPE TRANSCRIPTIONAL REGULATOR BETI"/>
    <property type="match status" value="1"/>
</dbReference>
<evidence type="ECO:0000256" key="1">
    <source>
        <dbReference type="ARBA" id="ARBA00023015"/>
    </source>
</evidence>
<dbReference type="GO" id="GO:0000976">
    <property type="term" value="F:transcription cis-regulatory region binding"/>
    <property type="evidence" value="ECO:0007669"/>
    <property type="project" value="TreeGrafter"/>
</dbReference>
<evidence type="ECO:0000256" key="3">
    <source>
        <dbReference type="ARBA" id="ARBA00023163"/>
    </source>
</evidence>
<dbReference type="InterPro" id="IPR050109">
    <property type="entry name" value="HTH-type_TetR-like_transc_reg"/>
</dbReference>
<name>A0A081P2I5_9BACL</name>
<dbReference type="SUPFAM" id="SSF46689">
    <property type="entry name" value="Homeodomain-like"/>
    <property type="match status" value="1"/>
</dbReference>
<dbReference type="InterPro" id="IPR009057">
    <property type="entry name" value="Homeodomain-like_sf"/>
</dbReference>
<comment type="caution">
    <text evidence="6">The sequence shown here is derived from an EMBL/GenBank/DDBJ whole genome shotgun (WGS) entry which is preliminary data.</text>
</comment>
<keyword evidence="2 4" id="KW-0238">DNA-binding</keyword>
<feature type="domain" description="HTH tetR-type" evidence="5">
    <location>
        <begin position="4"/>
        <end position="64"/>
    </location>
</feature>
<dbReference type="InterPro" id="IPR036271">
    <property type="entry name" value="Tet_transcr_reg_TetR-rel_C_sf"/>
</dbReference>
<keyword evidence="3" id="KW-0804">Transcription</keyword>
<dbReference type="eggNOG" id="COG1309">
    <property type="taxonomic scope" value="Bacteria"/>
</dbReference>
<evidence type="ECO:0000313" key="6">
    <source>
        <dbReference type="EMBL" id="KEQ24908.1"/>
    </source>
</evidence>
<dbReference type="AlphaFoldDB" id="A0A081P2I5"/>
<dbReference type="OrthoDB" id="9812484at2"/>
<dbReference type="Proteomes" id="UP000028123">
    <property type="component" value="Unassembled WGS sequence"/>
</dbReference>
<feature type="DNA-binding region" description="H-T-H motif" evidence="4">
    <location>
        <begin position="27"/>
        <end position="46"/>
    </location>
</feature>
<proteinExistence type="predicted"/>
<organism evidence="6 7">
    <name type="scientific">Paenibacillus tyrfis</name>
    <dbReference type="NCBI Taxonomy" id="1501230"/>
    <lineage>
        <taxon>Bacteria</taxon>
        <taxon>Bacillati</taxon>
        <taxon>Bacillota</taxon>
        <taxon>Bacilli</taxon>
        <taxon>Bacillales</taxon>
        <taxon>Paenibacillaceae</taxon>
        <taxon>Paenibacillus</taxon>
    </lineage>
</organism>
<reference evidence="6 7" key="1">
    <citation type="submission" date="2014-06" db="EMBL/GenBank/DDBJ databases">
        <title>Draft genome sequence of Paenibacillus sp. MSt1.</title>
        <authorList>
            <person name="Aw Y.K."/>
            <person name="Ong K.S."/>
            <person name="Gan H.M."/>
            <person name="Lee S.M."/>
        </authorList>
    </citation>
    <scope>NUCLEOTIDE SEQUENCE [LARGE SCALE GENOMIC DNA]</scope>
    <source>
        <strain evidence="6 7">MSt1</strain>
    </source>
</reference>
<dbReference type="PANTHER" id="PTHR30055">
    <property type="entry name" value="HTH-TYPE TRANSCRIPTIONAL REGULATOR RUTR"/>
    <property type="match status" value="1"/>
</dbReference>
<dbReference type="RefSeq" id="WP_036684042.1">
    <property type="nucleotide sequence ID" value="NZ_JNVM01000013.1"/>
</dbReference>
<sequence length="189" mass="22152">MKQPDKKLKIIEAATELFLHSGVRRTTLSKIAEKAGIGKGTIYYYYEDKTQILMDCYMRHVNEMRSKAFAELQQESDILVRLRNILRYLSAEVHQDPFVSTLFEEYKEFRLAEIEKCFVQSEEAAVQLIGSLIREGQQQGRYAQVPLPLTAFMLVKMIFSYELDYPKTEQSDQELKQLLRHILCKRSDE</sequence>
<evidence type="ECO:0000313" key="7">
    <source>
        <dbReference type="Proteomes" id="UP000028123"/>
    </source>
</evidence>
<dbReference type="Gene3D" id="1.10.357.10">
    <property type="entry name" value="Tetracycline Repressor, domain 2"/>
    <property type="match status" value="1"/>
</dbReference>
<dbReference type="PRINTS" id="PR00455">
    <property type="entry name" value="HTHTETR"/>
</dbReference>
<accession>A0A081P2I5</accession>
<dbReference type="SUPFAM" id="SSF48498">
    <property type="entry name" value="Tetracyclin repressor-like, C-terminal domain"/>
    <property type="match status" value="1"/>
</dbReference>
<keyword evidence="7" id="KW-1185">Reference proteome</keyword>
<dbReference type="PROSITE" id="PS50977">
    <property type="entry name" value="HTH_TETR_2"/>
    <property type="match status" value="1"/>
</dbReference>
<dbReference type="EMBL" id="JNVM01000013">
    <property type="protein sequence ID" value="KEQ24908.1"/>
    <property type="molecule type" value="Genomic_DNA"/>
</dbReference>
<gene>
    <name evidence="6" type="ORF">ET33_05965</name>
</gene>
<dbReference type="Pfam" id="PF00440">
    <property type="entry name" value="TetR_N"/>
    <property type="match status" value="1"/>
</dbReference>
<evidence type="ECO:0000259" key="5">
    <source>
        <dbReference type="PROSITE" id="PS50977"/>
    </source>
</evidence>
<keyword evidence="1" id="KW-0805">Transcription regulation</keyword>
<dbReference type="InterPro" id="IPR001647">
    <property type="entry name" value="HTH_TetR"/>
</dbReference>
<evidence type="ECO:0000256" key="4">
    <source>
        <dbReference type="PROSITE-ProRule" id="PRU00335"/>
    </source>
</evidence>